<evidence type="ECO:0000313" key="2">
    <source>
        <dbReference type="Proteomes" id="UP000264719"/>
    </source>
</evidence>
<dbReference type="NCBIfam" id="TIGR02215">
    <property type="entry name" value="phage_chp_gp8"/>
    <property type="match status" value="1"/>
</dbReference>
<evidence type="ECO:0000313" key="1">
    <source>
        <dbReference type="EMBL" id="HAR52938.1"/>
    </source>
</evidence>
<evidence type="ECO:0008006" key="3">
    <source>
        <dbReference type="Google" id="ProtNLM"/>
    </source>
</evidence>
<dbReference type="Gene3D" id="1.10.3230.30">
    <property type="entry name" value="Phage gp6-like head-tail connector protein"/>
    <property type="match status" value="1"/>
</dbReference>
<gene>
    <name evidence="1" type="ORF">DCS45_13835</name>
</gene>
<comment type="caution">
    <text evidence="1">The sequence shown here is derived from an EMBL/GenBank/DDBJ whole genome shotgun (WGS) entry which is preliminary data.</text>
</comment>
<reference evidence="1 2" key="1">
    <citation type="journal article" date="2018" name="Nat. Biotechnol.">
        <title>A standardized bacterial taxonomy based on genome phylogeny substantially revises the tree of life.</title>
        <authorList>
            <person name="Parks D.H."/>
            <person name="Chuvochina M."/>
            <person name="Waite D.W."/>
            <person name="Rinke C."/>
            <person name="Skarshewski A."/>
            <person name="Chaumeil P.A."/>
            <person name="Hugenholtz P."/>
        </authorList>
    </citation>
    <scope>NUCLEOTIDE SEQUENCE [LARGE SCALE GENOMIC DNA]</scope>
    <source>
        <strain evidence="1">UBA9169</strain>
    </source>
</reference>
<sequence length="188" mass="20490">MKALDTITAAVVVADFKRSRHIETDETADDALLEGLLAAAQAVVETGTNRPLTARSVEITFRAVGGLRWWFPCAPVDAVTKIEWQDGSTWVGLPLADVALEQGDDEPQLVFASGFWSSVSDGAAMRVTAEVGADEVPQPLREAIILIAGDWYEAGINPDKDKREMVSFGSRILMRQSRYSRPVEWAAA</sequence>
<accession>A0A348WEH6</accession>
<dbReference type="AlphaFoldDB" id="A0A348WEH6"/>
<proteinExistence type="predicted"/>
<name>A0A348WEH6_9RHOB</name>
<organism evidence="1 2">
    <name type="scientific">Roseovarius nubinhibens</name>
    <dbReference type="NCBI Taxonomy" id="314263"/>
    <lineage>
        <taxon>Bacteria</taxon>
        <taxon>Pseudomonadati</taxon>
        <taxon>Pseudomonadota</taxon>
        <taxon>Alphaproteobacteria</taxon>
        <taxon>Rhodobacterales</taxon>
        <taxon>Roseobacteraceae</taxon>
        <taxon>Roseovarius</taxon>
    </lineage>
</organism>
<dbReference type="RefSeq" id="WP_339855900.1">
    <property type="nucleotide sequence ID" value="NZ_CAXAXR010000028.1"/>
</dbReference>
<dbReference type="InterPro" id="IPR011738">
    <property type="entry name" value="Phage_CHP"/>
</dbReference>
<protein>
    <recommendedName>
        <fullName evidence="3">Phage gp6-like head-tail connector protein</fullName>
    </recommendedName>
</protein>
<dbReference type="EMBL" id="DMVW01000128">
    <property type="protein sequence ID" value="HAR52938.1"/>
    <property type="molecule type" value="Genomic_DNA"/>
</dbReference>
<dbReference type="Proteomes" id="UP000264719">
    <property type="component" value="Unassembled WGS sequence"/>
</dbReference>